<evidence type="ECO:0000313" key="1">
    <source>
        <dbReference type="Proteomes" id="UP000095284"/>
    </source>
</evidence>
<reference evidence="2" key="1">
    <citation type="submission" date="2016-11" db="UniProtKB">
        <authorList>
            <consortium name="WormBaseParasite"/>
        </authorList>
    </citation>
    <scope>IDENTIFICATION</scope>
</reference>
<proteinExistence type="predicted"/>
<dbReference type="AlphaFoldDB" id="A0A1I7RX60"/>
<dbReference type="WBParaSite" id="BXY_0532400.1">
    <property type="protein sequence ID" value="BXY_0532400.1"/>
    <property type="gene ID" value="BXY_0532400"/>
</dbReference>
<name>A0A1I7RX60_BURXY</name>
<organism evidence="1 2">
    <name type="scientific">Bursaphelenchus xylophilus</name>
    <name type="common">Pinewood nematode worm</name>
    <name type="synonym">Aphelenchoides xylophilus</name>
    <dbReference type="NCBI Taxonomy" id="6326"/>
    <lineage>
        <taxon>Eukaryota</taxon>
        <taxon>Metazoa</taxon>
        <taxon>Ecdysozoa</taxon>
        <taxon>Nematoda</taxon>
        <taxon>Chromadorea</taxon>
        <taxon>Rhabditida</taxon>
        <taxon>Tylenchina</taxon>
        <taxon>Tylenchomorpha</taxon>
        <taxon>Aphelenchoidea</taxon>
        <taxon>Aphelenchoididae</taxon>
        <taxon>Bursaphelenchus</taxon>
    </lineage>
</organism>
<evidence type="ECO:0000313" key="2">
    <source>
        <dbReference type="WBParaSite" id="BXY_0532400.1"/>
    </source>
</evidence>
<accession>A0A1I7RX60</accession>
<dbReference type="Proteomes" id="UP000095284">
    <property type="component" value="Unplaced"/>
</dbReference>
<sequence length="143" mass="16299">MRAKRSWSFVLFGLSARSEISLEERRSSKAKDVLHRDRGQRRRSLALGFGVRTDAPKNLWSDVQQDKVFLSGYQTGFRISCLKSRQKKLSASQTTFAYFLSGFGQESPILVWTENNLDGKLQFLSRGPTDKKCGFSARRPAEM</sequence>
<protein>
    <submittedName>
        <fullName evidence="2">Secreted protein</fullName>
    </submittedName>
</protein>